<dbReference type="Pfam" id="PF13392">
    <property type="entry name" value="HNH_3"/>
    <property type="match status" value="1"/>
</dbReference>
<dbReference type="InterPro" id="IPR044925">
    <property type="entry name" value="His-Me_finger_sf"/>
</dbReference>
<organism evidence="2">
    <name type="scientific">marine sediment metagenome</name>
    <dbReference type="NCBI Taxonomy" id="412755"/>
    <lineage>
        <taxon>unclassified sequences</taxon>
        <taxon>metagenomes</taxon>
        <taxon>ecological metagenomes</taxon>
    </lineage>
</organism>
<protein>
    <recommendedName>
        <fullName evidence="1">HNH nuclease domain-containing protein</fullName>
    </recommendedName>
</protein>
<gene>
    <name evidence="2" type="ORF">LCGC14_0873460</name>
</gene>
<dbReference type="EMBL" id="LAZR01002709">
    <property type="protein sequence ID" value="KKN26578.1"/>
    <property type="molecule type" value="Genomic_DNA"/>
</dbReference>
<dbReference type="Gene3D" id="3.90.75.20">
    <property type="match status" value="1"/>
</dbReference>
<evidence type="ECO:0000313" key="2">
    <source>
        <dbReference type="EMBL" id="KKN26578.1"/>
    </source>
</evidence>
<accession>A0A0F9SB24</accession>
<feature type="domain" description="HNH nuclease" evidence="1">
    <location>
        <begin position="7"/>
        <end position="36"/>
    </location>
</feature>
<name>A0A0F9SB24_9ZZZZ</name>
<sequence length="105" mass="12144">MRTIPEYPDGMECRHLDGNPANNHSDNLRWNTHMVNIRDRNLHGTTNEGSRNGHAKLTEQQVRQIVYIHRTELFTQEEIGGQFGISGVTVCEIVNKKKWKCLWTA</sequence>
<dbReference type="AlphaFoldDB" id="A0A0F9SB24"/>
<proteinExistence type="predicted"/>
<comment type="caution">
    <text evidence="2">The sequence shown here is derived from an EMBL/GenBank/DDBJ whole genome shotgun (WGS) entry which is preliminary data.</text>
</comment>
<evidence type="ECO:0000259" key="1">
    <source>
        <dbReference type="Pfam" id="PF13392"/>
    </source>
</evidence>
<dbReference type="InterPro" id="IPR003615">
    <property type="entry name" value="HNH_nuc"/>
</dbReference>
<dbReference type="SUPFAM" id="SSF54060">
    <property type="entry name" value="His-Me finger endonucleases"/>
    <property type="match status" value="1"/>
</dbReference>
<reference evidence="2" key="1">
    <citation type="journal article" date="2015" name="Nature">
        <title>Complex archaea that bridge the gap between prokaryotes and eukaryotes.</title>
        <authorList>
            <person name="Spang A."/>
            <person name="Saw J.H."/>
            <person name="Jorgensen S.L."/>
            <person name="Zaremba-Niedzwiedzka K."/>
            <person name="Martijn J."/>
            <person name="Lind A.E."/>
            <person name="van Eijk R."/>
            <person name="Schleper C."/>
            <person name="Guy L."/>
            <person name="Ettema T.J."/>
        </authorList>
    </citation>
    <scope>NUCLEOTIDE SEQUENCE</scope>
</reference>